<dbReference type="GO" id="GO:0098552">
    <property type="term" value="C:side of membrane"/>
    <property type="evidence" value="ECO:0007669"/>
    <property type="project" value="UniProtKB-KW"/>
</dbReference>
<keyword evidence="5" id="KW-0325">Glycoprotein</keyword>
<comment type="subcellular location">
    <subcellularLocation>
        <location evidence="1">Cell membrane</location>
        <topology evidence="1">Lipid-anchor</topology>
        <topology evidence="1">GPI-anchor</topology>
    </subcellularLocation>
</comment>
<keyword evidence="4 8" id="KW-0732">Signal</keyword>
<dbReference type="OrthoDB" id="2012261at2759"/>
<keyword evidence="6" id="KW-0449">Lipoprotein</keyword>
<feature type="chain" id="PRO_5004755210" description="COBRA-like protein" evidence="8">
    <location>
        <begin position="38"/>
        <end position="426"/>
    </location>
</feature>
<evidence type="ECO:0000256" key="4">
    <source>
        <dbReference type="ARBA" id="ARBA00022729"/>
    </source>
</evidence>
<dbReference type="OMA" id="IIWAMNG"/>
<evidence type="ECO:0000256" key="7">
    <source>
        <dbReference type="PIRNR" id="PIRNR038122"/>
    </source>
</evidence>
<keyword evidence="11" id="KW-1185">Reference proteome</keyword>
<evidence type="ECO:0000256" key="5">
    <source>
        <dbReference type="ARBA" id="ARBA00023180"/>
    </source>
</evidence>
<dbReference type="eggNOG" id="ENOG502QTGW">
    <property type="taxonomic scope" value="Eukaryota"/>
</dbReference>
<feature type="domain" description="COBRA C-terminal" evidence="9">
    <location>
        <begin position="233"/>
        <end position="380"/>
    </location>
</feature>
<dbReference type="PIRSF" id="PIRSF038122">
    <property type="entry name" value="COBRA"/>
    <property type="match status" value="1"/>
</dbReference>
<evidence type="ECO:0000256" key="8">
    <source>
        <dbReference type="SAM" id="SignalP"/>
    </source>
</evidence>
<dbReference type="Pfam" id="PF25079">
    <property type="entry name" value="COB_C"/>
    <property type="match status" value="1"/>
</dbReference>
<dbReference type="PANTHER" id="PTHR31673:SF65">
    <property type="entry name" value="COBRA-LIKE PROTEIN"/>
    <property type="match status" value="1"/>
</dbReference>
<name>V7BZM1_PHAVU</name>
<sequence length="426" mass="47328">MLFPFTFNPTIRSLVKPCACILLFLLFSCTCFTSTEAYDPLDPNGNITIKWDIMSWTPDGYVAVVTMNNFQKYRHISAPGWSLGWTWAKKEVIWSMVGGQTTEQGDCSRFKGNIPHCCRKDPTVVDLLPGTPYNQQIANCCKGGVLSSWAQDQSKAVSAFQISVGSAGTTNKTVKLPQSFTLKAPGPGYTCGPAKIVEPTEFIQPDKRRVTQALMTWNVTCTYSQFLAQRAPTCCVSLSSFYNDTVVPCSTCACGCQGNSSLTGDCVNPDSPHLASVVSKSGPGKSSITPLVRCTRHMCPIRVHWHVKLNYKEYWRVKVTVTNFNYRMNYSDWNLVIQHPNFSNLTQLFSFNYQAITPYGSINDTAMLWGVKFYNDFLMQAGTLGNVQMPPPDAYPWLPNAGSRQEVSLLVLIMTSLVALVFQAYA</sequence>
<evidence type="ECO:0000256" key="6">
    <source>
        <dbReference type="ARBA" id="ARBA00023288"/>
    </source>
</evidence>
<evidence type="ECO:0000256" key="2">
    <source>
        <dbReference type="ARBA" id="ARBA00005507"/>
    </source>
</evidence>
<keyword evidence="3" id="KW-0336">GPI-anchor</keyword>
<dbReference type="STRING" id="3885.V7BZM1"/>
<dbReference type="Gramene" id="ESW23367">
    <property type="protein sequence ID" value="ESW23367"/>
    <property type="gene ID" value="PHAVU_004G041300g"/>
</dbReference>
<dbReference type="GO" id="GO:0052324">
    <property type="term" value="P:plant-type cell wall cellulose biosynthetic process"/>
    <property type="evidence" value="ECO:0007669"/>
    <property type="project" value="TreeGrafter"/>
</dbReference>
<dbReference type="GO" id="GO:0010215">
    <property type="term" value="P:cellulose microfibril organization"/>
    <property type="evidence" value="ECO:0007669"/>
    <property type="project" value="InterPro"/>
</dbReference>
<gene>
    <name evidence="10" type="ORF">PHAVU_004G041300g</name>
</gene>
<accession>V7BZM1</accession>
<reference evidence="11" key="1">
    <citation type="journal article" date="2014" name="Nat. Genet.">
        <title>A reference genome for common bean and genome-wide analysis of dual domestications.</title>
        <authorList>
            <person name="Schmutz J."/>
            <person name="McClean P.E."/>
            <person name="Mamidi S."/>
            <person name="Wu G.A."/>
            <person name="Cannon S.B."/>
            <person name="Grimwood J."/>
            <person name="Jenkins J."/>
            <person name="Shu S."/>
            <person name="Song Q."/>
            <person name="Chavarro C."/>
            <person name="Torres-Torres M."/>
            <person name="Geffroy V."/>
            <person name="Moghaddam S.M."/>
            <person name="Gao D."/>
            <person name="Abernathy B."/>
            <person name="Barry K."/>
            <person name="Blair M."/>
            <person name="Brick M.A."/>
            <person name="Chovatia M."/>
            <person name="Gepts P."/>
            <person name="Goodstein D.M."/>
            <person name="Gonzales M."/>
            <person name="Hellsten U."/>
            <person name="Hyten D.L."/>
            <person name="Jia G."/>
            <person name="Kelly J.D."/>
            <person name="Kudrna D."/>
            <person name="Lee R."/>
            <person name="Richard M.M."/>
            <person name="Miklas P.N."/>
            <person name="Osorno J.M."/>
            <person name="Rodrigues J."/>
            <person name="Thareau V."/>
            <person name="Urrea C.A."/>
            <person name="Wang M."/>
            <person name="Yu Y."/>
            <person name="Zhang M."/>
            <person name="Wing R.A."/>
            <person name="Cregan P.B."/>
            <person name="Rokhsar D.S."/>
            <person name="Jackson S.A."/>
        </authorList>
    </citation>
    <scope>NUCLEOTIDE SEQUENCE [LARGE SCALE GENOMIC DNA]</scope>
    <source>
        <strain evidence="11">cv. G19833</strain>
    </source>
</reference>
<dbReference type="Proteomes" id="UP000000226">
    <property type="component" value="Chromosome 4"/>
</dbReference>
<evidence type="ECO:0000256" key="1">
    <source>
        <dbReference type="ARBA" id="ARBA00004609"/>
    </source>
</evidence>
<evidence type="ECO:0000313" key="10">
    <source>
        <dbReference type="EMBL" id="ESW23367.1"/>
    </source>
</evidence>
<dbReference type="InterPro" id="IPR056900">
    <property type="entry name" value="COB_C"/>
</dbReference>
<evidence type="ECO:0000259" key="9">
    <source>
        <dbReference type="Pfam" id="PF25079"/>
    </source>
</evidence>
<proteinExistence type="inferred from homology"/>
<dbReference type="Pfam" id="PF04833">
    <property type="entry name" value="COBRA"/>
    <property type="match status" value="1"/>
</dbReference>
<dbReference type="GO" id="GO:0005886">
    <property type="term" value="C:plasma membrane"/>
    <property type="evidence" value="ECO:0007669"/>
    <property type="project" value="UniProtKB-SubCell"/>
</dbReference>
<keyword evidence="3" id="KW-0472">Membrane</keyword>
<feature type="signal peptide" evidence="8">
    <location>
        <begin position="1"/>
        <end position="37"/>
    </location>
</feature>
<comment type="similarity">
    <text evidence="2 7">Belongs to the COBRA family.</text>
</comment>
<dbReference type="PANTHER" id="PTHR31673">
    <property type="entry name" value="PROTEIN COBRA"/>
    <property type="match status" value="1"/>
</dbReference>
<evidence type="ECO:0000256" key="3">
    <source>
        <dbReference type="ARBA" id="ARBA00022622"/>
    </source>
</evidence>
<evidence type="ECO:0000313" key="11">
    <source>
        <dbReference type="Proteomes" id="UP000000226"/>
    </source>
</evidence>
<dbReference type="AlphaFoldDB" id="V7BZM1"/>
<organism evidence="10 11">
    <name type="scientific">Phaseolus vulgaris</name>
    <name type="common">Kidney bean</name>
    <name type="synonym">French bean</name>
    <dbReference type="NCBI Taxonomy" id="3885"/>
    <lineage>
        <taxon>Eukaryota</taxon>
        <taxon>Viridiplantae</taxon>
        <taxon>Streptophyta</taxon>
        <taxon>Embryophyta</taxon>
        <taxon>Tracheophyta</taxon>
        <taxon>Spermatophyta</taxon>
        <taxon>Magnoliopsida</taxon>
        <taxon>eudicotyledons</taxon>
        <taxon>Gunneridae</taxon>
        <taxon>Pentapetalae</taxon>
        <taxon>rosids</taxon>
        <taxon>fabids</taxon>
        <taxon>Fabales</taxon>
        <taxon>Fabaceae</taxon>
        <taxon>Papilionoideae</taxon>
        <taxon>50 kb inversion clade</taxon>
        <taxon>NPAAA clade</taxon>
        <taxon>indigoferoid/millettioid clade</taxon>
        <taxon>Phaseoleae</taxon>
        <taxon>Phaseolus</taxon>
    </lineage>
</organism>
<dbReference type="InterPro" id="IPR006918">
    <property type="entry name" value="COBRA_pln"/>
</dbReference>
<protein>
    <recommendedName>
        <fullName evidence="7">COBRA-like protein</fullName>
    </recommendedName>
</protein>
<dbReference type="EMBL" id="CM002291">
    <property type="protein sequence ID" value="ESW23367.1"/>
    <property type="molecule type" value="Genomic_DNA"/>
</dbReference>